<gene>
    <name evidence="2" type="ORF">AG1IA_03093</name>
</gene>
<name>L8WXS1_THACA</name>
<sequence length="116" mass="12748">MGHISSDPISILISDCWPYHFNAERLHGGPQKCGFSEREKSRVICGVLAKSDHFFHESASSTHPCVSSSCGFCYFKWGCLAKSGRHADFPGSEPAVRPTEEISRHEVAGTEKLGTH</sequence>
<protein>
    <submittedName>
        <fullName evidence="2">Uncharacterized protein</fullName>
    </submittedName>
</protein>
<keyword evidence="3" id="KW-1185">Reference proteome</keyword>
<evidence type="ECO:0000256" key="1">
    <source>
        <dbReference type="SAM" id="MobiDB-lite"/>
    </source>
</evidence>
<dbReference type="Proteomes" id="UP000011668">
    <property type="component" value="Unassembled WGS sequence"/>
</dbReference>
<organism evidence="2 3">
    <name type="scientific">Thanatephorus cucumeris (strain AG1-IA)</name>
    <name type="common">Rice sheath blight fungus</name>
    <name type="synonym">Rhizoctonia solani</name>
    <dbReference type="NCBI Taxonomy" id="983506"/>
    <lineage>
        <taxon>Eukaryota</taxon>
        <taxon>Fungi</taxon>
        <taxon>Dikarya</taxon>
        <taxon>Basidiomycota</taxon>
        <taxon>Agaricomycotina</taxon>
        <taxon>Agaricomycetes</taxon>
        <taxon>Cantharellales</taxon>
        <taxon>Ceratobasidiaceae</taxon>
        <taxon>Rhizoctonia</taxon>
        <taxon>Rhizoctonia solani AG-1</taxon>
    </lineage>
</organism>
<dbReference type="AlphaFoldDB" id="L8WXS1"/>
<feature type="region of interest" description="Disordered" evidence="1">
    <location>
        <begin position="87"/>
        <end position="116"/>
    </location>
</feature>
<evidence type="ECO:0000313" key="3">
    <source>
        <dbReference type="Proteomes" id="UP000011668"/>
    </source>
</evidence>
<dbReference type="HOGENOM" id="CLU_2098496_0_0_1"/>
<dbReference type="EMBL" id="AFRT01000693">
    <property type="protein sequence ID" value="ELU42871.1"/>
    <property type="molecule type" value="Genomic_DNA"/>
</dbReference>
<comment type="caution">
    <text evidence="2">The sequence shown here is derived from an EMBL/GenBank/DDBJ whole genome shotgun (WGS) entry which is preliminary data.</text>
</comment>
<evidence type="ECO:0000313" key="2">
    <source>
        <dbReference type="EMBL" id="ELU42871.1"/>
    </source>
</evidence>
<proteinExistence type="predicted"/>
<accession>L8WXS1</accession>
<feature type="compositionally biased region" description="Basic and acidic residues" evidence="1">
    <location>
        <begin position="98"/>
        <end position="116"/>
    </location>
</feature>
<reference evidence="2 3" key="1">
    <citation type="journal article" date="2013" name="Nat. Commun.">
        <title>The evolution and pathogenic mechanisms of the rice sheath blight pathogen.</title>
        <authorList>
            <person name="Zheng A."/>
            <person name="Lin R."/>
            <person name="Xu L."/>
            <person name="Qin P."/>
            <person name="Tang C."/>
            <person name="Ai P."/>
            <person name="Zhang D."/>
            <person name="Liu Y."/>
            <person name="Sun Z."/>
            <person name="Feng H."/>
            <person name="Wang Y."/>
            <person name="Chen Y."/>
            <person name="Liang X."/>
            <person name="Fu R."/>
            <person name="Li Q."/>
            <person name="Zhang J."/>
            <person name="Yu X."/>
            <person name="Xie Z."/>
            <person name="Ding L."/>
            <person name="Guan P."/>
            <person name="Tang J."/>
            <person name="Liang Y."/>
            <person name="Wang S."/>
            <person name="Deng Q."/>
            <person name="Li S."/>
            <person name="Zhu J."/>
            <person name="Wang L."/>
            <person name="Liu H."/>
            <person name="Li P."/>
        </authorList>
    </citation>
    <scope>NUCLEOTIDE SEQUENCE [LARGE SCALE GENOMIC DNA]</scope>
    <source>
        <strain evidence="3">AG-1 IA</strain>
    </source>
</reference>